<evidence type="ECO:0008006" key="5">
    <source>
        <dbReference type="Google" id="ProtNLM"/>
    </source>
</evidence>
<reference evidence="3 4" key="1">
    <citation type="journal article" date="2020" name="ISME J.">
        <title>Uncovering the hidden diversity of litter-decomposition mechanisms in mushroom-forming fungi.</title>
        <authorList>
            <person name="Floudas D."/>
            <person name="Bentzer J."/>
            <person name="Ahren D."/>
            <person name="Johansson T."/>
            <person name="Persson P."/>
            <person name="Tunlid A."/>
        </authorList>
    </citation>
    <scope>NUCLEOTIDE SEQUENCE [LARGE SCALE GENOMIC DNA]</scope>
    <source>
        <strain evidence="3 4">CBS 291.85</strain>
    </source>
</reference>
<evidence type="ECO:0000313" key="3">
    <source>
        <dbReference type="EMBL" id="KAF5331302.1"/>
    </source>
</evidence>
<dbReference type="OrthoDB" id="2647594at2759"/>
<dbReference type="PANTHER" id="PTHR43747:SF1">
    <property type="entry name" value="SLR1998 PROTEIN"/>
    <property type="match status" value="1"/>
</dbReference>
<dbReference type="InterPro" id="IPR036188">
    <property type="entry name" value="FAD/NAD-bd_sf"/>
</dbReference>
<dbReference type="PRINTS" id="PR00420">
    <property type="entry name" value="RNGMNOXGNASE"/>
</dbReference>
<dbReference type="Proteomes" id="UP000559256">
    <property type="component" value="Unassembled WGS sequence"/>
</dbReference>
<dbReference type="PANTHER" id="PTHR43747">
    <property type="entry name" value="FAD-BINDING PROTEIN"/>
    <property type="match status" value="1"/>
</dbReference>
<dbReference type="EMBL" id="JAACJM010000327">
    <property type="protein sequence ID" value="KAF5331302.1"/>
    <property type="molecule type" value="Genomic_DNA"/>
</dbReference>
<gene>
    <name evidence="3" type="ORF">D9758_015808</name>
</gene>
<proteinExistence type="inferred from homology"/>
<dbReference type="GO" id="GO:0044550">
    <property type="term" value="P:secondary metabolite biosynthetic process"/>
    <property type="evidence" value="ECO:0007669"/>
    <property type="project" value="UniProtKB-ARBA"/>
</dbReference>
<dbReference type="GO" id="GO:0140907">
    <property type="term" value="F:flavin-dependent halogenase activity"/>
    <property type="evidence" value="ECO:0007669"/>
    <property type="project" value="UniProtKB-ARBA"/>
</dbReference>
<dbReference type="SUPFAM" id="SSF51905">
    <property type="entry name" value="FAD/NAD(P)-binding domain"/>
    <property type="match status" value="1"/>
</dbReference>
<dbReference type="AlphaFoldDB" id="A0A8H5FC95"/>
<evidence type="ECO:0000256" key="1">
    <source>
        <dbReference type="ARBA" id="ARBA00005706"/>
    </source>
</evidence>
<evidence type="ECO:0000256" key="2">
    <source>
        <dbReference type="ARBA" id="ARBA00049364"/>
    </source>
</evidence>
<dbReference type="InterPro" id="IPR050816">
    <property type="entry name" value="Flavin-dep_Halogenase_NPB"/>
</dbReference>
<keyword evidence="4" id="KW-1185">Reference proteome</keyword>
<comment type="caution">
    <text evidence="3">The sequence shown here is derived from an EMBL/GenBank/DDBJ whole genome shotgun (WGS) entry which is preliminary data.</text>
</comment>
<comment type="catalytic activity">
    <reaction evidence="2">
        <text>melleolide F + FADH2 + chloride + O2 = 6'-chloromelleolide F + FAD + 2 H2O + H(+)</text>
        <dbReference type="Rhea" id="RHEA:67160"/>
        <dbReference type="ChEBI" id="CHEBI:15377"/>
        <dbReference type="ChEBI" id="CHEBI:15378"/>
        <dbReference type="ChEBI" id="CHEBI:15379"/>
        <dbReference type="ChEBI" id="CHEBI:17996"/>
        <dbReference type="ChEBI" id="CHEBI:57692"/>
        <dbReference type="ChEBI" id="CHEBI:58307"/>
        <dbReference type="ChEBI" id="CHEBI:167712"/>
        <dbReference type="ChEBI" id="CHEBI:167713"/>
    </reaction>
    <physiologicalReaction direction="left-to-right" evidence="2">
        <dbReference type="Rhea" id="RHEA:67161"/>
    </physiologicalReaction>
</comment>
<sequence>MPIIEDGSAENYDVIVIGGGVAGCSTALSLTRKKPDAVVLVLDNANVSSFKVGIALPEEAQQVLSYLAPQYPLELLQDLSESESIPLLSRSSGNACSWSGPDLRENRAQKDGSGIGWHLDRAQFDEILRDVVIGSTESQKAPSLSRGTFIGIEKVDEGRLWSISVQDSESKEVTVYTSKWVVDASGREATVARMLGARTVQFDTLTAFHALFMQIPNALSTDPDHRSIIEASENGWWFTAPTPSRVRVVIYYTDKSNPTARAAQTQSGFLKLLFRGTVHIARLLTKYQYAIVPGTTADNTSNSTVDKSKSKKPAIYQIPAGSTHLTPCCNQRNGEDGDGARWCAVGDAAMAIDPLASQGILNAMKLGSCVGDAIARELLLRPEGGTTGADQPVAPDPTAEVPAVMAQMRYNCEVEKLESYRQAVGFQGEFWLRRR</sequence>
<evidence type="ECO:0000313" key="4">
    <source>
        <dbReference type="Proteomes" id="UP000559256"/>
    </source>
</evidence>
<protein>
    <recommendedName>
        <fullName evidence="5">FAD/NAD(P)-binding domain-containing protein</fullName>
    </recommendedName>
</protein>
<dbReference type="Gene3D" id="3.30.9.100">
    <property type="match status" value="1"/>
</dbReference>
<accession>A0A8H5FC95</accession>
<comment type="similarity">
    <text evidence="1">Belongs to the flavin-dependent halogenase family.</text>
</comment>
<organism evidence="3 4">
    <name type="scientific">Tetrapyrgos nigripes</name>
    <dbReference type="NCBI Taxonomy" id="182062"/>
    <lineage>
        <taxon>Eukaryota</taxon>
        <taxon>Fungi</taxon>
        <taxon>Dikarya</taxon>
        <taxon>Basidiomycota</taxon>
        <taxon>Agaricomycotina</taxon>
        <taxon>Agaricomycetes</taxon>
        <taxon>Agaricomycetidae</taxon>
        <taxon>Agaricales</taxon>
        <taxon>Marasmiineae</taxon>
        <taxon>Marasmiaceae</taxon>
        <taxon>Tetrapyrgos</taxon>
    </lineage>
</organism>
<name>A0A8H5FC95_9AGAR</name>
<dbReference type="Gene3D" id="3.50.50.60">
    <property type="entry name" value="FAD/NAD(P)-binding domain"/>
    <property type="match status" value="1"/>
</dbReference>